<accession>A0A6L2K581</accession>
<sequence length="154" mass="17252">MLLVQAQEARVALNEEQLVFLANTREGVDSGIDVHVLTTIVIFQSYDIDALDSDCDEAPAAQAAFMTNLSSYDSNVLFETLILVEESRLKMKEKQAGPLVKEKKVDITHIDYTTLNKLSEHFVTHFVPEKQLSAEQAFWLPISKTVSEQPSVQP</sequence>
<protein>
    <submittedName>
        <fullName evidence="1">Uncharacterized protein</fullName>
    </submittedName>
</protein>
<dbReference type="AlphaFoldDB" id="A0A6L2K581"/>
<gene>
    <name evidence="1" type="ORF">Tci_015958</name>
</gene>
<comment type="caution">
    <text evidence="1">The sequence shown here is derived from an EMBL/GenBank/DDBJ whole genome shotgun (WGS) entry which is preliminary data.</text>
</comment>
<reference evidence="1" key="1">
    <citation type="journal article" date="2019" name="Sci. Rep.">
        <title>Draft genome of Tanacetum cinerariifolium, the natural source of mosquito coil.</title>
        <authorList>
            <person name="Yamashiro T."/>
            <person name="Shiraishi A."/>
            <person name="Satake H."/>
            <person name="Nakayama K."/>
        </authorList>
    </citation>
    <scope>NUCLEOTIDE SEQUENCE</scope>
</reference>
<name>A0A6L2K581_TANCI</name>
<organism evidence="1">
    <name type="scientific">Tanacetum cinerariifolium</name>
    <name type="common">Dalmatian daisy</name>
    <name type="synonym">Chrysanthemum cinerariifolium</name>
    <dbReference type="NCBI Taxonomy" id="118510"/>
    <lineage>
        <taxon>Eukaryota</taxon>
        <taxon>Viridiplantae</taxon>
        <taxon>Streptophyta</taxon>
        <taxon>Embryophyta</taxon>
        <taxon>Tracheophyta</taxon>
        <taxon>Spermatophyta</taxon>
        <taxon>Magnoliopsida</taxon>
        <taxon>eudicotyledons</taxon>
        <taxon>Gunneridae</taxon>
        <taxon>Pentapetalae</taxon>
        <taxon>asterids</taxon>
        <taxon>campanulids</taxon>
        <taxon>Asterales</taxon>
        <taxon>Asteraceae</taxon>
        <taxon>Asteroideae</taxon>
        <taxon>Anthemideae</taxon>
        <taxon>Anthemidinae</taxon>
        <taxon>Tanacetum</taxon>
    </lineage>
</organism>
<proteinExistence type="predicted"/>
<evidence type="ECO:0000313" key="1">
    <source>
        <dbReference type="EMBL" id="GEU43980.1"/>
    </source>
</evidence>
<dbReference type="EMBL" id="BKCJ010001781">
    <property type="protein sequence ID" value="GEU43980.1"/>
    <property type="molecule type" value="Genomic_DNA"/>
</dbReference>